<dbReference type="PANTHER" id="PTHR11012">
    <property type="entry name" value="PROTEIN KINASE-LIKE DOMAIN-CONTAINING"/>
    <property type="match status" value="1"/>
</dbReference>
<accession>A0A9P9YXR6</accession>
<feature type="domain" description="CHK kinase-like" evidence="2">
    <location>
        <begin position="177"/>
        <end position="370"/>
    </location>
</feature>
<dbReference type="InterPro" id="IPR004119">
    <property type="entry name" value="EcKL"/>
</dbReference>
<dbReference type="Gene3D" id="3.90.1200.10">
    <property type="match status" value="1"/>
</dbReference>
<feature type="chain" id="PRO_5040332314" description="CHK kinase-like domain-containing protein" evidence="1">
    <location>
        <begin position="17"/>
        <end position="464"/>
    </location>
</feature>
<organism evidence="3 4">
    <name type="scientific">Drosophila gunungcola</name>
    <name type="common">fruit fly</name>
    <dbReference type="NCBI Taxonomy" id="103775"/>
    <lineage>
        <taxon>Eukaryota</taxon>
        <taxon>Metazoa</taxon>
        <taxon>Ecdysozoa</taxon>
        <taxon>Arthropoda</taxon>
        <taxon>Hexapoda</taxon>
        <taxon>Insecta</taxon>
        <taxon>Pterygota</taxon>
        <taxon>Neoptera</taxon>
        <taxon>Endopterygota</taxon>
        <taxon>Diptera</taxon>
        <taxon>Brachycera</taxon>
        <taxon>Muscomorpha</taxon>
        <taxon>Ephydroidea</taxon>
        <taxon>Drosophilidae</taxon>
        <taxon>Drosophila</taxon>
        <taxon>Sophophora</taxon>
    </lineage>
</organism>
<evidence type="ECO:0000313" key="4">
    <source>
        <dbReference type="Proteomes" id="UP001059596"/>
    </source>
</evidence>
<dbReference type="SUPFAM" id="SSF56112">
    <property type="entry name" value="Protein kinase-like (PK-like)"/>
    <property type="match status" value="1"/>
</dbReference>
<evidence type="ECO:0000256" key="1">
    <source>
        <dbReference type="SAM" id="SignalP"/>
    </source>
</evidence>
<keyword evidence="4" id="KW-1185">Reference proteome</keyword>
<gene>
    <name evidence="3" type="ORF">M5D96_001040</name>
</gene>
<name>A0A9P9YXR6_9MUSC</name>
<evidence type="ECO:0000313" key="3">
    <source>
        <dbReference type="EMBL" id="KAI8044865.1"/>
    </source>
</evidence>
<evidence type="ECO:0000259" key="2">
    <source>
        <dbReference type="SMART" id="SM00587"/>
    </source>
</evidence>
<protein>
    <recommendedName>
        <fullName evidence="2">CHK kinase-like domain-containing protein</fullName>
    </recommendedName>
</protein>
<sequence length="464" mass="53689">MIWYFLMCCLLGHSFAPDCNTGSRRTGRVQANWLRLFQLMCQIRTAWKFSPISAVMAAWLTSEYLEDALRQHYQKPQLRVESVDIKSALGKGENYGAVLTRIRIVFIIGLDGQVEEHLIAKTALEDEDAETRRKKAPYDIYNRELEIYGQVLPKLQRLAGEQLCPKVVHIDRQRGALIMEDLSHKGFVMAPRLQRLDEQHVSLVLRKLAKMQAASAVLEESSKSIEFSLAKYDRGFFNRYTESFSVYFLGCLMSCASYLKTQPSYEGQSKLLEDLAPHYMGLGLRCFQPEDSHINVLTHGDLWTNNMMFRYEEGVPSDVFLIDFQYAFWGSPTLDIHHLLNTSAVEQVRNELQMKMRCVYHDVFVGELRRLGFKGQRLPSRKQFHLESEQKRFYAVHCGLLLQPVLLNTDETDADFAALLSHQPRGMNMKRRLYLNPDIQDSIRQLVVQFELEGLLDPRQYEAL</sequence>
<dbReference type="Proteomes" id="UP001059596">
    <property type="component" value="Chromosome 3R"/>
</dbReference>
<comment type="caution">
    <text evidence="3">The sequence shown here is derived from an EMBL/GenBank/DDBJ whole genome shotgun (WGS) entry which is preliminary data.</text>
</comment>
<dbReference type="InterPro" id="IPR011009">
    <property type="entry name" value="Kinase-like_dom_sf"/>
</dbReference>
<feature type="signal peptide" evidence="1">
    <location>
        <begin position="1"/>
        <end position="16"/>
    </location>
</feature>
<dbReference type="Pfam" id="PF02958">
    <property type="entry name" value="EcKL"/>
    <property type="match status" value="1"/>
</dbReference>
<dbReference type="InterPro" id="IPR015897">
    <property type="entry name" value="CHK_kinase-like"/>
</dbReference>
<dbReference type="EMBL" id="JAMKOV010000001">
    <property type="protein sequence ID" value="KAI8044865.1"/>
    <property type="molecule type" value="Genomic_DNA"/>
</dbReference>
<dbReference type="PANTHER" id="PTHR11012:SF13">
    <property type="entry name" value="CHK KINASE-LIKE DOMAIN-CONTAINING PROTEIN-RELATED"/>
    <property type="match status" value="1"/>
</dbReference>
<dbReference type="AlphaFoldDB" id="A0A9P9YXR6"/>
<dbReference type="SMART" id="SM00587">
    <property type="entry name" value="CHK"/>
    <property type="match status" value="1"/>
</dbReference>
<proteinExistence type="predicted"/>
<keyword evidence="1" id="KW-0732">Signal</keyword>
<reference evidence="3" key="1">
    <citation type="journal article" date="2023" name="Genome Biol. Evol.">
        <title>Long-read-based Genome Assembly of Drosophila gunungcola Reveals Fewer Chemosensory Genes in Flower-breeding Species.</title>
        <authorList>
            <person name="Negi A."/>
            <person name="Liao B.Y."/>
            <person name="Yeh S.D."/>
        </authorList>
    </citation>
    <scope>NUCLEOTIDE SEQUENCE</scope>
    <source>
        <strain evidence="3">Sukarami</strain>
    </source>
</reference>